<dbReference type="EMBL" id="KZ303513">
    <property type="protein sequence ID" value="PIA14737.1"/>
    <property type="molecule type" value="Genomic_DNA"/>
</dbReference>
<feature type="compositionally biased region" description="Acidic residues" evidence="1">
    <location>
        <begin position="287"/>
        <end position="297"/>
    </location>
</feature>
<feature type="compositionally biased region" description="Basic and acidic residues" evidence="1">
    <location>
        <begin position="81"/>
        <end position="95"/>
    </location>
</feature>
<protein>
    <submittedName>
        <fullName evidence="2">Uncharacterized protein</fullName>
    </submittedName>
</protein>
<keyword evidence="3" id="KW-1185">Reference proteome</keyword>
<feature type="compositionally biased region" description="Polar residues" evidence="1">
    <location>
        <begin position="267"/>
        <end position="286"/>
    </location>
</feature>
<evidence type="ECO:0000256" key="1">
    <source>
        <dbReference type="SAM" id="MobiDB-lite"/>
    </source>
</evidence>
<sequence length="297" mass="33347">MDKIGKKENLPIATKICITQDQEGKTPTQTYGPRLFIENENLSPKDVEELVTKGKYYENKDINGINNEIDNEDDDNNGVYDDNRTVDDNENKENDADSDMSEYGEIEVAVFHFMRVANKIIAESFIHILGSQLLIEDVISNGTIPIIMVSEGYFGNRTFNGILYDTRIFHTKMVTKQVLPTKKATHIIGASVLQVLRGVCADDRSASDDDIKQNCIDKLISILGEHSVYLDDIGVDLSFIEILIGLLLTYTRKDNEKLAQLQSNFSLENDQQTSHSPTREAVQTENSLDDDGDITMS</sequence>
<organism evidence="2 3">
    <name type="scientific">Coemansia reversa (strain ATCC 12441 / NRRL 1564)</name>
    <dbReference type="NCBI Taxonomy" id="763665"/>
    <lineage>
        <taxon>Eukaryota</taxon>
        <taxon>Fungi</taxon>
        <taxon>Fungi incertae sedis</taxon>
        <taxon>Zoopagomycota</taxon>
        <taxon>Kickxellomycotina</taxon>
        <taxon>Kickxellomycetes</taxon>
        <taxon>Kickxellales</taxon>
        <taxon>Kickxellaceae</taxon>
        <taxon>Coemansia</taxon>
    </lineage>
</organism>
<evidence type="ECO:0000313" key="3">
    <source>
        <dbReference type="Proteomes" id="UP000242474"/>
    </source>
</evidence>
<dbReference type="AlphaFoldDB" id="A0A2G5B7N9"/>
<dbReference type="Proteomes" id="UP000242474">
    <property type="component" value="Unassembled WGS sequence"/>
</dbReference>
<evidence type="ECO:0000313" key="2">
    <source>
        <dbReference type="EMBL" id="PIA14737.1"/>
    </source>
</evidence>
<feature type="region of interest" description="Disordered" evidence="1">
    <location>
        <begin position="267"/>
        <end position="297"/>
    </location>
</feature>
<reference evidence="2 3" key="1">
    <citation type="journal article" date="2015" name="Genome Biol. Evol.">
        <title>Phylogenomic analyses indicate that early fungi evolved digesting cell walls of algal ancestors of land plants.</title>
        <authorList>
            <person name="Chang Y."/>
            <person name="Wang S."/>
            <person name="Sekimoto S."/>
            <person name="Aerts A.L."/>
            <person name="Choi C."/>
            <person name="Clum A."/>
            <person name="LaButti K.M."/>
            <person name="Lindquist E.A."/>
            <person name="Yee Ngan C."/>
            <person name="Ohm R.A."/>
            <person name="Salamov A.A."/>
            <person name="Grigoriev I.V."/>
            <person name="Spatafora J.W."/>
            <person name="Berbee M.L."/>
        </authorList>
    </citation>
    <scope>NUCLEOTIDE SEQUENCE [LARGE SCALE GENOMIC DNA]</scope>
    <source>
        <strain evidence="2 3">NRRL 1564</strain>
    </source>
</reference>
<proteinExistence type="predicted"/>
<gene>
    <name evidence="2" type="ORF">COEREDRAFT_88422</name>
</gene>
<accession>A0A2G5B7N9</accession>
<feature type="region of interest" description="Disordered" evidence="1">
    <location>
        <begin position="64"/>
        <end position="99"/>
    </location>
</feature>
<name>A0A2G5B7N9_COERN</name>